<dbReference type="EMBL" id="SHKL01000001">
    <property type="protein sequence ID" value="RZT85546.1"/>
    <property type="molecule type" value="Genomic_DNA"/>
</dbReference>
<name>A0A4Q7UUV3_PSEST</name>
<accession>A0A4Q7UUV3</accession>
<keyword evidence="2" id="KW-1185">Reference proteome</keyword>
<organism evidence="1 2">
    <name type="scientific">Pseudonocardia sediminis</name>
    <dbReference type="NCBI Taxonomy" id="1397368"/>
    <lineage>
        <taxon>Bacteria</taxon>
        <taxon>Bacillati</taxon>
        <taxon>Actinomycetota</taxon>
        <taxon>Actinomycetes</taxon>
        <taxon>Pseudonocardiales</taxon>
        <taxon>Pseudonocardiaceae</taxon>
        <taxon>Pseudonocardia</taxon>
    </lineage>
</organism>
<dbReference type="AlphaFoldDB" id="A0A4Q7UUV3"/>
<evidence type="ECO:0000313" key="1">
    <source>
        <dbReference type="EMBL" id="RZT85546.1"/>
    </source>
</evidence>
<gene>
    <name evidence="1" type="ORF">EV383_2419</name>
</gene>
<dbReference type="Proteomes" id="UP000291591">
    <property type="component" value="Unassembled WGS sequence"/>
</dbReference>
<sequence>MRAGGVGENGGMDLAGMSVDELVSAVQHSEQLRRAGRENSGRLLAELHSREGLSWPAIARMTEIRQTTAYDLARPFLCSSSEGDDPTE</sequence>
<reference evidence="1 2" key="1">
    <citation type="submission" date="2019-02" db="EMBL/GenBank/DDBJ databases">
        <title>Sequencing the genomes of 1000 actinobacteria strains.</title>
        <authorList>
            <person name="Klenk H.-P."/>
        </authorList>
    </citation>
    <scope>NUCLEOTIDE SEQUENCE [LARGE SCALE GENOMIC DNA]</scope>
    <source>
        <strain evidence="1 2">DSM 45779</strain>
    </source>
</reference>
<comment type="caution">
    <text evidence="1">The sequence shown here is derived from an EMBL/GenBank/DDBJ whole genome shotgun (WGS) entry which is preliminary data.</text>
</comment>
<protein>
    <submittedName>
        <fullName evidence="1">Uncharacterized protein</fullName>
    </submittedName>
</protein>
<proteinExistence type="predicted"/>
<evidence type="ECO:0000313" key="2">
    <source>
        <dbReference type="Proteomes" id="UP000291591"/>
    </source>
</evidence>